<dbReference type="FunCoup" id="A0A1X7TXZ0">
    <property type="interactions" value="746"/>
</dbReference>
<feature type="region of interest" description="Disordered" evidence="1">
    <location>
        <begin position="81"/>
        <end position="117"/>
    </location>
</feature>
<feature type="compositionally biased region" description="Polar residues" evidence="1">
    <location>
        <begin position="44"/>
        <end position="57"/>
    </location>
</feature>
<dbReference type="KEGG" id="aqu:100635706"/>
<dbReference type="EnsemblMetazoa" id="XM_003389498.3">
    <property type="protein sequence ID" value="XP_003389546.1"/>
    <property type="gene ID" value="LOC100635706"/>
</dbReference>
<evidence type="ECO:0000313" key="3">
    <source>
        <dbReference type="Proteomes" id="UP000007879"/>
    </source>
</evidence>
<evidence type="ECO:0000313" key="2">
    <source>
        <dbReference type="EnsemblMetazoa" id="Aqu2.1.20108_001"/>
    </source>
</evidence>
<accession>A0A1X7TXZ0</accession>
<dbReference type="AlphaFoldDB" id="A0A1X7TXZ0"/>
<sequence length="117" mass="12900">MANKEEATVPEVKEPSSEEKDTIDPIKKSEQELMSRYPKHLQPKQKSVAQRKISSGGVQYFDSGDYNAAAHKKEKQKMLDLPGRPAINPAMARLQGRPPSKLTAPKSGLASVARSEQ</sequence>
<reference evidence="3" key="1">
    <citation type="journal article" date="2010" name="Nature">
        <title>The Amphimedon queenslandica genome and the evolution of animal complexity.</title>
        <authorList>
            <person name="Srivastava M."/>
            <person name="Simakov O."/>
            <person name="Chapman J."/>
            <person name="Fahey B."/>
            <person name="Gauthier M.E."/>
            <person name="Mitros T."/>
            <person name="Richards G.S."/>
            <person name="Conaco C."/>
            <person name="Dacre M."/>
            <person name="Hellsten U."/>
            <person name="Larroux C."/>
            <person name="Putnam N.H."/>
            <person name="Stanke M."/>
            <person name="Adamska M."/>
            <person name="Darling A."/>
            <person name="Degnan S.M."/>
            <person name="Oakley T.H."/>
            <person name="Plachetzki D.C."/>
            <person name="Zhai Y."/>
            <person name="Adamski M."/>
            <person name="Calcino A."/>
            <person name="Cummins S.F."/>
            <person name="Goodstein D.M."/>
            <person name="Harris C."/>
            <person name="Jackson D.J."/>
            <person name="Leys S.P."/>
            <person name="Shu S."/>
            <person name="Woodcroft B.J."/>
            <person name="Vervoort M."/>
            <person name="Kosik K.S."/>
            <person name="Manning G."/>
            <person name="Degnan B.M."/>
            <person name="Rokhsar D.S."/>
        </authorList>
    </citation>
    <scope>NUCLEOTIDE SEQUENCE [LARGE SCALE GENOMIC DNA]</scope>
</reference>
<protein>
    <submittedName>
        <fullName evidence="2">Uncharacterized protein</fullName>
    </submittedName>
</protein>
<dbReference type="InParanoid" id="A0A1X7TXZ0"/>
<organism evidence="2">
    <name type="scientific">Amphimedon queenslandica</name>
    <name type="common">Sponge</name>
    <dbReference type="NCBI Taxonomy" id="400682"/>
    <lineage>
        <taxon>Eukaryota</taxon>
        <taxon>Metazoa</taxon>
        <taxon>Porifera</taxon>
        <taxon>Demospongiae</taxon>
        <taxon>Heteroscleromorpha</taxon>
        <taxon>Haplosclerida</taxon>
        <taxon>Niphatidae</taxon>
        <taxon>Amphimedon</taxon>
    </lineage>
</organism>
<feature type="compositionally biased region" description="Basic and acidic residues" evidence="1">
    <location>
        <begin position="1"/>
        <end position="33"/>
    </location>
</feature>
<keyword evidence="3" id="KW-1185">Reference proteome</keyword>
<dbReference type="OrthoDB" id="5949865at2759"/>
<feature type="region of interest" description="Disordered" evidence="1">
    <location>
        <begin position="1"/>
        <end position="63"/>
    </location>
</feature>
<reference evidence="2" key="2">
    <citation type="submission" date="2017-05" db="UniProtKB">
        <authorList>
            <consortium name="EnsemblMetazoa"/>
        </authorList>
    </citation>
    <scope>IDENTIFICATION</scope>
</reference>
<name>A0A1X7TXZ0_AMPQE</name>
<proteinExistence type="predicted"/>
<evidence type="ECO:0000256" key="1">
    <source>
        <dbReference type="SAM" id="MobiDB-lite"/>
    </source>
</evidence>
<gene>
    <name evidence="2" type="primary">100635706</name>
</gene>
<dbReference type="EnsemblMetazoa" id="Aqu2.1.20108_001">
    <property type="protein sequence ID" value="Aqu2.1.20108_001"/>
    <property type="gene ID" value="Aqu2.1.20108"/>
</dbReference>
<dbReference type="Proteomes" id="UP000007879">
    <property type="component" value="Unassembled WGS sequence"/>
</dbReference>